<proteinExistence type="predicted"/>
<evidence type="ECO:0008006" key="3">
    <source>
        <dbReference type="Google" id="ProtNLM"/>
    </source>
</evidence>
<organism evidence="1 2">
    <name type="scientific">Fusobacterium varium ATCC 27725</name>
    <dbReference type="NCBI Taxonomy" id="469618"/>
    <lineage>
        <taxon>Bacteria</taxon>
        <taxon>Fusobacteriati</taxon>
        <taxon>Fusobacteriota</taxon>
        <taxon>Fusobacteriia</taxon>
        <taxon>Fusobacteriales</taxon>
        <taxon>Fusobacteriaceae</taxon>
        <taxon>Fusobacterium</taxon>
    </lineage>
</organism>
<name>A0ABN5JF34_FUSVA</name>
<reference evidence="2" key="1">
    <citation type="journal article" date="2018" name="MSphere">
        <title>Fusobacterium Genomics Using MinION and Illumina Sequencing Enables Genome Completion and Correction.</title>
        <authorList>
            <person name="Todd S.M."/>
            <person name="Settlage R.E."/>
            <person name="Lahmers K.K."/>
            <person name="Slade D.J."/>
        </authorList>
    </citation>
    <scope>NUCLEOTIDE SEQUENCE [LARGE SCALE GENOMIC DNA]</scope>
    <source>
        <strain evidence="2">ATCC 27725</strain>
    </source>
</reference>
<dbReference type="InterPro" id="IPR010064">
    <property type="entry name" value="HK97-gp10_tail"/>
</dbReference>
<evidence type="ECO:0000313" key="1">
    <source>
        <dbReference type="EMBL" id="AVQ30334.1"/>
    </source>
</evidence>
<dbReference type="Pfam" id="PF04883">
    <property type="entry name" value="HK97-gp10_like"/>
    <property type="match status" value="1"/>
</dbReference>
<dbReference type="GeneID" id="77467038"/>
<dbReference type="RefSeq" id="WP_005948947.1">
    <property type="nucleotide sequence ID" value="NZ_CP028103.1"/>
</dbReference>
<evidence type="ECO:0000313" key="2">
    <source>
        <dbReference type="Proteomes" id="UP000241238"/>
    </source>
</evidence>
<protein>
    <recommendedName>
        <fullName evidence="3">Phage protein, HK97 gp10 family</fullName>
    </recommendedName>
</protein>
<dbReference type="Proteomes" id="UP000241238">
    <property type="component" value="Chromosome"/>
</dbReference>
<keyword evidence="2" id="KW-1185">Reference proteome</keyword>
<sequence>MGNAVKINFKELENFSKQLEKLAEETRWVIVELANEIAARLLRKVIKRTPVGIYGKQIPVTKKIYRYEVIQGETTRNGKPKKRRIDTGRTKTVMQSTSSKTGGTLRRGWDIGPVIKSGETYSVEIFNSVEYASYVEFGHRTRNHKGWVQGHFMLTISEKELSENLNVIIEKKLTELFRERFR</sequence>
<dbReference type="EMBL" id="CP028103">
    <property type="protein sequence ID" value="AVQ30334.1"/>
    <property type="molecule type" value="Genomic_DNA"/>
</dbReference>
<accession>A0ABN5JF34</accession>
<gene>
    <name evidence="1" type="ORF">C4N18_03470</name>
</gene>